<gene>
    <name evidence="2" type="ORF">UFOPK1572_01152</name>
    <name evidence="3" type="ORF">UFOPK1704_00317</name>
    <name evidence="4" type="ORF">UFOPK1704_00713</name>
</gene>
<evidence type="ECO:0000313" key="4">
    <source>
        <dbReference type="EMBL" id="CAB4576089.1"/>
    </source>
</evidence>
<keyword evidence="1" id="KW-1133">Transmembrane helix</keyword>
<name>A0A6J6EL07_9ZZZZ</name>
<dbReference type="AlphaFoldDB" id="A0A6J6EL07"/>
<protein>
    <submittedName>
        <fullName evidence="4">Unannotated protein</fullName>
    </submittedName>
</protein>
<dbReference type="EMBL" id="CAEZTQ010000134">
    <property type="protein sequence ID" value="CAB4576089.1"/>
    <property type="molecule type" value="Genomic_DNA"/>
</dbReference>
<sequence>MFRKAFTGLDRKKWFDRMQPQTIAIATWLLYFEGGFTFLYWLDGADIHGFWKQRGGIGALLALISIFSFPIAGFLMANGKRLGWIVGIGASFSPFVLRALWKLDADTIWTWQDVIIGRSYVNFLFEAALCALLLHPMSRNYAKAWLR</sequence>
<accession>A0A6J6EL07</accession>
<feature type="transmembrane region" description="Helical" evidence="1">
    <location>
        <begin position="21"/>
        <end position="42"/>
    </location>
</feature>
<feature type="transmembrane region" description="Helical" evidence="1">
    <location>
        <begin position="82"/>
        <end position="100"/>
    </location>
</feature>
<dbReference type="EMBL" id="CAEZTQ010000042">
    <property type="protein sequence ID" value="CAB4568723.1"/>
    <property type="molecule type" value="Genomic_DNA"/>
</dbReference>
<proteinExistence type="predicted"/>
<evidence type="ECO:0000313" key="2">
    <source>
        <dbReference type="EMBL" id="CAB4566905.1"/>
    </source>
</evidence>
<keyword evidence="1" id="KW-0472">Membrane</keyword>
<feature type="transmembrane region" description="Helical" evidence="1">
    <location>
        <begin position="54"/>
        <end position="75"/>
    </location>
</feature>
<reference evidence="4" key="1">
    <citation type="submission" date="2020-05" db="EMBL/GenBank/DDBJ databases">
        <authorList>
            <person name="Chiriac C."/>
            <person name="Salcher M."/>
            <person name="Ghai R."/>
            <person name="Kavagutti S V."/>
        </authorList>
    </citation>
    <scope>NUCLEOTIDE SEQUENCE</scope>
</reference>
<evidence type="ECO:0000256" key="1">
    <source>
        <dbReference type="SAM" id="Phobius"/>
    </source>
</evidence>
<dbReference type="EMBL" id="CAEZTC010000158">
    <property type="protein sequence ID" value="CAB4566905.1"/>
    <property type="molecule type" value="Genomic_DNA"/>
</dbReference>
<organism evidence="4">
    <name type="scientific">freshwater metagenome</name>
    <dbReference type="NCBI Taxonomy" id="449393"/>
    <lineage>
        <taxon>unclassified sequences</taxon>
        <taxon>metagenomes</taxon>
        <taxon>ecological metagenomes</taxon>
    </lineage>
</organism>
<evidence type="ECO:0000313" key="3">
    <source>
        <dbReference type="EMBL" id="CAB4568723.1"/>
    </source>
</evidence>
<feature type="transmembrane region" description="Helical" evidence="1">
    <location>
        <begin position="120"/>
        <end position="137"/>
    </location>
</feature>
<keyword evidence="1" id="KW-0812">Transmembrane</keyword>